<keyword evidence="1" id="KW-0472">Membrane</keyword>
<accession>A0ABW4XU42</accession>
<dbReference type="RefSeq" id="WP_379829417.1">
    <property type="nucleotide sequence ID" value="NZ_JBHUHU010000001.1"/>
</dbReference>
<evidence type="ECO:0000313" key="3">
    <source>
        <dbReference type="Proteomes" id="UP001597342"/>
    </source>
</evidence>
<name>A0ABW4XU42_9FLAO</name>
<sequence length="160" mass="18910">MNALTKIFNWKRTIVASLVVLLILIVSNFYGIYTNKFYFLKPSNYIFPLLTSIHFLYLYVVWFKISEDELPDPKMRNVELALYGLIAIYAFKIYGTAMMLTSISEYTEHVIPASFKPFVISTLVLYSVLPLMTLYLFWLRKRLVGPYNFENYNNNLNIWQ</sequence>
<feature type="transmembrane region" description="Helical" evidence="1">
    <location>
        <begin position="12"/>
        <end position="33"/>
    </location>
</feature>
<dbReference type="Proteomes" id="UP001597342">
    <property type="component" value="Unassembled WGS sequence"/>
</dbReference>
<evidence type="ECO:0000313" key="2">
    <source>
        <dbReference type="EMBL" id="MFD2098643.1"/>
    </source>
</evidence>
<proteinExistence type="predicted"/>
<protein>
    <submittedName>
        <fullName evidence="2">Uncharacterized protein</fullName>
    </submittedName>
</protein>
<evidence type="ECO:0000256" key="1">
    <source>
        <dbReference type="SAM" id="Phobius"/>
    </source>
</evidence>
<organism evidence="2 3">
    <name type="scientific">Flagellimonas iocasae</name>
    <dbReference type="NCBI Taxonomy" id="2055905"/>
    <lineage>
        <taxon>Bacteria</taxon>
        <taxon>Pseudomonadati</taxon>
        <taxon>Bacteroidota</taxon>
        <taxon>Flavobacteriia</taxon>
        <taxon>Flavobacteriales</taxon>
        <taxon>Flavobacteriaceae</taxon>
        <taxon>Flagellimonas</taxon>
    </lineage>
</organism>
<keyword evidence="3" id="KW-1185">Reference proteome</keyword>
<feature type="transmembrane region" description="Helical" evidence="1">
    <location>
        <begin position="77"/>
        <end position="97"/>
    </location>
</feature>
<feature type="transmembrane region" description="Helical" evidence="1">
    <location>
        <begin position="45"/>
        <end position="65"/>
    </location>
</feature>
<feature type="transmembrane region" description="Helical" evidence="1">
    <location>
        <begin position="117"/>
        <end position="138"/>
    </location>
</feature>
<gene>
    <name evidence="2" type="ORF">ACFSJE_02585</name>
</gene>
<comment type="caution">
    <text evidence="2">The sequence shown here is derived from an EMBL/GenBank/DDBJ whole genome shotgun (WGS) entry which is preliminary data.</text>
</comment>
<keyword evidence="1" id="KW-0812">Transmembrane</keyword>
<keyword evidence="1" id="KW-1133">Transmembrane helix</keyword>
<reference evidence="3" key="1">
    <citation type="journal article" date="2019" name="Int. J. Syst. Evol. Microbiol.">
        <title>The Global Catalogue of Microorganisms (GCM) 10K type strain sequencing project: providing services to taxonomists for standard genome sequencing and annotation.</title>
        <authorList>
            <consortium name="The Broad Institute Genomics Platform"/>
            <consortium name="The Broad Institute Genome Sequencing Center for Infectious Disease"/>
            <person name="Wu L."/>
            <person name="Ma J."/>
        </authorList>
    </citation>
    <scope>NUCLEOTIDE SEQUENCE [LARGE SCALE GENOMIC DNA]</scope>
    <source>
        <strain evidence="3">JCM 3389</strain>
    </source>
</reference>
<dbReference type="EMBL" id="JBHUHU010000001">
    <property type="protein sequence ID" value="MFD2098643.1"/>
    <property type="molecule type" value="Genomic_DNA"/>
</dbReference>